<evidence type="ECO:0000313" key="10">
    <source>
        <dbReference type="Proteomes" id="UP000197290"/>
    </source>
</evidence>
<evidence type="ECO:0000256" key="3">
    <source>
        <dbReference type="ARBA" id="ARBA00022692"/>
    </source>
</evidence>
<keyword evidence="2" id="KW-1003">Cell membrane</keyword>
<dbReference type="OrthoDB" id="9775544at2"/>
<evidence type="ECO:0000256" key="1">
    <source>
        <dbReference type="ARBA" id="ARBA00004651"/>
    </source>
</evidence>
<organism evidence="9 10">
    <name type="scientific">Sphingomonas dokdonensis</name>
    <dbReference type="NCBI Taxonomy" id="344880"/>
    <lineage>
        <taxon>Bacteria</taxon>
        <taxon>Pseudomonadati</taxon>
        <taxon>Pseudomonadota</taxon>
        <taxon>Alphaproteobacteria</taxon>
        <taxon>Sphingomonadales</taxon>
        <taxon>Sphingomonadaceae</taxon>
        <taxon>Sphingomonas</taxon>
    </lineage>
</organism>
<sequence>MNKAWRLALRDLRAGGRGLWLLLVCLFLGTAALAGIGSLSASITAALDAQSRQLLGGDLELRVSQRRATVEENAAFASYGRTSETVSVNTMAQTRDGGASTLINLRAADARWPLIGRLELQPGALAPRPTGRNIAIAPALAERLNVAIGNQIRVGAATMRIIGIIANEPDALGFSFGPTALIDLDGLDATQVIQPGSLYQSRTRILLRPGLNAEQVGEALTRRYPSAGWSARTPSDAAGNVKRSIDQLGQFLLLVGLAALAIAGIGIGSGVSAYLDRKGAMIATLKVLGAQSGTIAAVFLIQIGLVAAIGITAGLAVGAAVPWIVGILAGSALPVPPQLALYPAPLLTAAGLSLLVALLFSLPALARARAIPAASLLRDRVAAARRPAPSVILGMALLLAALVALTVLTASDRLIALGFVGATAALILLLWLLGGGLRWLLARLPRPRRPLLRLALANLHRPGAQTDRLVVALGLGFSLFVALAAIDTSLSNELASTVPAKAPRFFAIDVQPADAATFRNAVHGAAPTAAIEAVPSLRGSIVALNGRRVADMKALPEGAWILRGDRTITWSATVPPRNTVVAGKWWPADYNGPPLISLEDRAAELLGLKVGDTVTVAVLGVEVPARIAALRKVDWQGMGLNFALIFSPGYIQEAPHSLLASVYAPPARDGAIAAGVAAALPSVTMLRTGDLIGQVSELLGRIALAIRAAAAVTVAAGIVVLIGAITASGQARRYDTIILKLLGGSRRQLLAGQAIEYGLLALLLGAIALALGLGAGWYVVTGVLELRWAPGPLAIAGTLAILIVTTIAIGVASSLPALRATPAQGLRSN</sequence>
<evidence type="ECO:0000313" key="9">
    <source>
        <dbReference type="EMBL" id="OWK33637.1"/>
    </source>
</evidence>
<dbReference type="Pfam" id="PF02687">
    <property type="entry name" value="FtsX"/>
    <property type="match status" value="2"/>
</dbReference>
<feature type="transmembrane region" description="Helical" evidence="6">
    <location>
        <begin position="387"/>
        <end position="408"/>
    </location>
</feature>
<evidence type="ECO:0000259" key="7">
    <source>
        <dbReference type="Pfam" id="PF02687"/>
    </source>
</evidence>
<reference evidence="9 10" key="1">
    <citation type="submission" date="2017-03" db="EMBL/GenBank/DDBJ databases">
        <title>Genome sequence of Sphingomonas dokdonensis DSM 21029.</title>
        <authorList>
            <person name="Poehlein A."/>
            <person name="Wuebbeler J.H."/>
            <person name="Steinbuechel A."/>
            <person name="Daniel R."/>
        </authorList>
    </citation>
    <scope>NUCLEOTIDE SEQUENCE [LARGE SCALE GENOMIC DNA]</scope>
    <source>
        <strain evidence="9 10">DSM 21029</strain>
    </source>
</reference>
<keyword evidence="3 6" id="KW-0812">Transmembrane</keyword>
<gene>
    <name evidence="9" type="ORF">SPDO_05180</name>
</gene>
<dbReference type="EMBL" id="NBBI01000001">
    <property type="protein sequence ID" value="OWK33637.1"/>
    <property type="molecule type" value="Genomic_DNA"/>
</dbReference>
<evidence type="ECO:0000256" key="4">
    <source>
        <dbReference type="ARBA" id="ARBA00022989"/>
    </source>
</evidence>
<dbReference type="Proteomes" id="UP000197290">
    <property type="component" value="Unassembled WGS sequence"/>
</dbReference>
<dbReference type="GO" id="GO:0005886">
    <property type="term" value="C:plasma membrane"/>
    <property type="evidence" value="ECO:0007669"/>
    <property type="project" value="UniProtKB-SubCell"/>
</dbReference>
<feature type="transmembrane region" description="Helical" evidence="6">
    <location>
        <begin position="757"/>
        <end position="780"/>
    </location>
</feature>
<keyword evidence="5 6" id="KW-0472">Membrane</keyword>
<feature type="domain" description="ABC3 transporter permease C-terminal" evidence="7">
    <location>
        <begin position="255"/>
        <end position="372"/>
    </location>
</feature>
<evidence type="ECO:0000256" key="5">
    <source>
        <dbReference type="ARBA" id="ARBA00023136"/>
    </source>
</evidence>
<dbReference type="Pfam" id="PF12704">
    <property type="entry name" value="MacB_PCD"/>
    <property type="match status" value="1"/>
</dbReference>
<dbReference type="PANTHER" id="PTHR30287:SF1">
    <property type="entry name" value="INNER MEMBRANE PROTEIN"/>
    <property type="match status" value="1"/>
</dbReference>
<feature type="transmembrane region" description="Helical" evidence="6">
    <location>
        <begin position="344"/>
        <end position="366"/>
    </location>
</feature>
<comment type="caution">
    <text evidence="9">The sequence shown here is derived from an EMBL/GenBank/DDBJ whole genome shotgun (WGS) entry which is preliminary data.</text>
</comment>
<proteinExistence type="predicted"/>
<feature type="transmembrane region" description="Helical" evidence="6">
    <location>
        <begin position="251"/>
        <end position="275"/>
    </location>
</feature>
<dbReference type="InterPro" id="IPR025857">
    <property type="entry name" value="MacB_PCD"/>
</dbReference>
<protein>
    <submittedName>
        <fullName evidence="9">FtsX-like permease family protein</fullName>
    </submittedName>
</protein>
<dbReference type="RefSeq" id="WP_088365858.1">
    <property type="nucleotide sequence ID" value="NZ_NBBI01000001.1"/>
</dbReference>
<feature type="domain" description="ABC3 transporter permease C-terminal" evidence="7">
    <location>
        <begin position="709"/>
        <end position="822"/>
    </location>
</feature>
<keyword evidence="10" id="KW-1185">Reference proteome</keyword>
<dbReference type="InterPro" id="IPR003838">
    <property type="entry name" value="ABC3_permease_C"/>
</dbReference>
<evidence type="ECO:0000256" key="2">
    <source>
        <dbReference type="ARBA" id="ARBA00022475"/>
    </source>
</evidence>
<dbReference type="PANTHER" id="PTHR30287">
    <property type="entry name" value="MEMBRANE COMPONENT OF PREDICTED ABC SUPERFAMILY METABOLITE UPTAKE TRANSPORTER"/>
    <property type="match status" value="1"/>
</dbReference>
<accession>A0A245ZV56</accession>
<evidence type="ECO:0000256" key="6">
    <source>
        <dbReference type="SAM" id="Phobius"/>
    </source>
</evidence>
<keyword evidence="4 6" id="KW-1133">Transmembrane helix</keyword>
<feature type="transmembrane region" description="Helical" evidence="6">
    <location>
        <begin position="704"/>
        <end position="725"/>
    </location>
</feature>
<feature type="transmembrane region" description="Helical" evidence="6">
    <location>
        <begin position="296"/>
        <end position="324"/>
    </location>
</feature>
<feature type="domain" description="MacB-like periplasmic core" evidence="8">
    <location>
        <begin position="21"/>
        <end position="222"/>
    </location>
</feature>
<evidence type="ECO:0000259" key="8">
    <source>
        <dbReference type="Pfam" id="PF12704"/>
    </source>
</evidence>
<name>A0A245ZV56_9SPHN</name>
<dbReference type="InterPro" id="IPR038766">
    <property type="entry name" value="Membrane_comp_ABC_pdt"/>
</dbReference>
<feature type="transmembrane region" description="Helical" evidence="6">
    <location>
        <begin position="469"/>
        <end position="486"/>
    </location>
</feature>
<feature type="transmembrane region" description="Helical" evidence="6">
    <location>
        <begin position="414"/>
        <end position="441"/>
    </location>
</feature>
<dbReference type="AlphaFoldDB" id="A0A245ZV56"/>
<comment type="subcellular location">
    <subcellularLocation>
        <location evidence="1">Cell membrane</location>
        <topology evidence="1">Multi-pass membrane protein</topology>
    </subcellularLocation>
</comment>
<feature type="transmembrane region" description="Helical" evidence="6">
    <location>
        <begin position="792"/>
        <end position="818"/>
    </location>
</feature>